<keyword evidence="6 11" id="KW-0418">Kinase</keyword>
<dbReference type="CDD" id="cd16917">
    <property type="entry name" value="HATPase_UhpB-NarQ-NarX-like"/>
    <property type="match status" value="1"/>
</dbReference>
<dbReference type="SUPFAM" id="SSF55874">
    <property type="entry name" value="ATPase domain of HSP90 chaperone/DNA topoisomerase II/histidine kinase"/>
    <property type="match status" value="1"/>
</dbReference>
<dbReference type="PANTHER" id="PTHR24421">
    <property type="entry name" value="NITRATE/NITRITE SENSOR PROTEIN NARX-RELATED"/>
    <property type="match status" value="1"/>
</dbReference>
<evidence type="ECO:0000256" key="5">
    <source>
        <dbReference type="ARBA" id="ARBA00022679"/>
    </source>
</evidence>
<evidence type="ECO:0000256" key="4">
    <source>
        <dbReference type="ARBA" id="ARBA00022553"/>
    </source>
</evidence>
<protein>
    <recommendedName>
        <fullName evidence="3">histidine kinase</fullName>
        <ecNumber evidence="3">2.7.13.3</ecNumber>
    </recommendedName>
</protein>
<evidence type="ECO:0000259" key="9">
    <source>
        <dbReference type="PROSITE" id="PS50109"/>
    </source>
</evidence>
<keyword evidence="12" id="KW-1185">Reference proteome</keyword>
<dbReference type="Pfam" id="PF02518">
    <property type="entry name" value="HATPase_c"/>
    <property type="match status" value="1"/>
</dbReference>
<dbReference type="InterPro" id="IPR036890">
    <property type="entry name" value="HATPase_C_sf"/>
</dbReference>
<dbReference type="Gene3D" id="1.20.5.1930">
    <property type="match status" value="1"/>
</dbReference>
<dbReference type="InterPro" id="IPR003660">
    <property type="entry name" value="HAMP_dom"/>
</dbReference>
<dbReference type="PANTHER" id="PTHR24421:SF58">
    <property type="entry name" value="SIGNAL TRANSDUCTION HISTIDINE-PROTEIN KINASE_PHOSPHATASE UHPB"/>
    <property type="match status" value="1"/>
</dbReference>
<evidence type="ECO:0000256" key="8">
    <source>
        <dbReference type="SAM" id="Coils"/>
    </source>
</evidence>
<dbReference type="InterPro" id="IPR005467">
    <property type="entry name" value="His_kinase_dom"/>
</dbReference>
<dbReference type="RefSeq" id="WP_150084023.1">
    <property type="nucleotide sequence ID" value="NZ_VWRN01000046.1"/>
</dbReference>
<dbReference type="InterPro" id="IPR003594">
    <property type="entry name" value="HATPase_dom"/>
</dbReference>
<evidence type="ECO:0000256" key="1">
    <source>
        <dbReference type="ARBA" id="ARBA00000085"/>
    </source>
</evidence>
<evidence type="ECO:0000313" key="12">
    <source>
        <dbReference type="Proteomes" id="UP000324324"/>
    </source>
</evidence>
<keyword evidence="7" id="KW-0902">Two-component regulatory system</keyword>
<dbReference type="SMART" id="SM00387">
    <property type="entry name" value="HATPase_c"/>
    <property type="match status" value="1"/>
</dbReference>
<comment type="subcellular location">
    <subcellularLocation>
        <location evidence="2">Membrane</location>
    </subcellularLocation>
</comment>
<feature type="domain" description="HAMP" evidence="10">
    <location>
        <begin position="164"/>
        <end position="216"/>
    </location>
</feature>
<gene>
    <name evidence="11" type="ORF">F1599_18065</name>
</gene>
<dbReference type="GO" id="GO:0046983">
    <property type="term" value="F:protein dimerization activity"/>
    <property type="evidence" value="ECO:0007669"/>
    <property type="project" value="InterPro"/>
</dbReference>
<accession>A0A5M8AA96</accession>
<comment type="caution">
    <text evidence="11">The sequence shown here is derived from an EMBL/GenBank/DDBJ whole genome shotgun (WGS) entry which is preliminary data.</text>
</comment>
<dbReference type="PROSITE" id="PS50109">
    <property type="entry name" value="HIS_KIN"/>
    <property type="match status" value="1"/>
</dbReference>
<organism evidence="11 12">
    <name type="scientific">Cupriavidus cauae</name>
    <dbReference type="NCBI Taxonomy" id="2608999"/>
    <lineage>
        <taxon>Bacteria</taxon>
        <taxon>Pseudomonadati</taxon>
        <taxon>Pseudomonadota</taxon>
        <taxon>Betaproteobacteria</taxon>
        <taxon>Burkholderiales</taxon>
        <taxon>Burkholderiaceae</taxon>
        <taxon>Cupriavidus</taxon>
    </lineage>
</organism>
<evidence type="ECO:0000259" key="10">
    <source>
        <dbReference type="PROSITE" id="PS50885"/>
    </source>
</evidence>
<evidence type="ECO:0000256" key="3">
    <source>
        <dbReference type="ARBA" id="ARBA00012438"/>
    </source>
</evidence>
<keyword evidence="4" id="KW-0597">Phosphoprotein</keyword>
<dbReference type="Gene3D" id="3.30.565.10">
    <property type="entry name" value="Histidine kinase-like ATPase, C-terminal domain"/>
    <property type="match status" value="1"/>
</dbReference>
<dbReference type="Proteomes" id="UP000324324">
    <property type="component" value="Unassembled WGS sequence"/>
</dbReference>
<dbReference type="AlphaFoldDB" id="A0A5M8AA96"/>
<dbReference type="Pfam" id="PF07730">
    <property type="entry name" value="HisKA_3"/>
    <property type="match status" value="1"/>
</dbReference>
<keyword evidence="5" id="KW-0808">Transferase</keyword>
<dbReference type="EC" id="2.7.13.3" evidence="3"/>
<evidence type="ECO:0000256" key="2">
    <source>
        <dbReference type="ARBA" id="ARBA00004370"/>
    </source>
</evidence>
<name>A0A5M8AA96_9BURK</name>
<dbReference type="GO" id="GO:0000155">
    <property type="term" value="F:phosphorelay sensor kinase activity"/>
    <property type="evidence" value="ECO:0007669"/>
    <property type="project" value="InterPro"/>
</dbReference>
<evidence type="ECO:0000313" key="11">
    <source>
        <dbReference type="EMBL" id="KAA6120203.1"/>
    </source>
</evidence>
<dbReference type="GO" id="GO:0016020">
    <property type="term" value="C:membrane"/>
    <property type="evidence" value="ECO:0007669"/>
    <property type="project" value="UniProtKB-SubCell"/>
</dbReference>
<comment type="catalytic activity">
    <reaction evidence="1">
        <text>ATP + protein L-histidine = ADP + protein N-phospho-L-histidine.</text>
        <dbReference type="EC" id="2.7.13.3"/>
    </reaction>
</comment>
<dbReference type="PROSITE" id="PS50885">
    <property type="entry name" value="HAMP"/>
    <property type="match status" value="1"/>
</dbReference>
<keyword evidence="8" id="KW-0175">Coiled coil</keyword>
<feature type="coiled-coil region" evidence="8">
    <location>
        <begin position="197"/>
        <end position="224"/>
    </location>
</feature>
<evidence type="ECO:0000256" key="6">
    <source>
        <dbReference type="ARBA" id="ARBA00022777"/>
    </source>
</evidence>
<feature type="domain" description="Histidine kinase" evidence="9">
    <location>
        <begin position="239"/>
        <end position="441"/>
    </location>
</feature>
<dbReference type="InterPro" id="IPR050482">
    <property type="entry name" value="Sensor_HK_TwoCompSys"/>
</dbReference>
<evidence type="ECO:0000256" key="7">
    <source>
        <dbReference type="ARBA" id="ARBA00023012"/>
    </source>
</evidence>
<proteinExistence type="predicted"/>
<sequence length="481" mass="50750">MPLSRHLLLRAAPIALLSLIVATLFALATAAGDIRSERRGADATARMFRHLAGLQADPAEAHDGHLRALRDIAASGALRHLRLTLRDDRGVVLVPQAGTAGSAVPAGPAASWTIPAAEGAAYRVALDWNPRSEESEALNTFAGQLATLMLYSALLFAGIAWSARRALAPLRGMLAAIRRYEHAEYDAALPPTRIAELDAIRRALQQLAAALAQAEASRRALSLRLLDAQEHERARIARELHDELGQTLTAMRADAAYLSRRLTHDAGLRGVADGLSQHGARIQQDVRSLLHRLRPHGTQPGNGPVPLARMLQDLLQGWRTQPDSRTDFRLEIELGAVAVPPALALALYRMTQEALTNAVRHAGAGTVQVRVAANAAGDIVWCVEDDGRGIADLGAALEAGCGLGGMRERVWAHGGELELGASRPGETRPGLKLLARFPGALAAAPAAVATISKGAAVAAVHAPDITTRAGAPGHGCLPELA</sequence>
<reference evidence="11 12" key="1">
    <citation type="submission" date="2019-09" db="EMBL/GenBank/DDBJ databases">
        <title>Isolation of a novel species in the genus Cupriavidus from patients with sepsis using whole genome sequencing.</title>
        <authorList>
            <person name="Kweon O.J."/>
            <person name="Lee M.-K."/>
        </authorList>
    </citation>
    <scope>NUCLEOTIDE SEQUENCE [LARGE SCALE GENOMIC DNA]</scope>
    <source>
        <strain evidence="11 12">MKL-01</strain>
    </source>
</reference>
<dbReference type="InterPro" id="IPR011712">
    <property type="entry name" value="Sig_transdc_His_kin_sub3_dim/P"/>
</dbReference>
<dbReference type="EMBL" id="VWRN01000046">
    <property type="protein sequence ID" value="KAA6120203.1"/>
    <property type="molecule type" value="Genomic_DNA"/>
</dbReference>